<dbReference type="AlphaFoldDB" id="G0UQ09"/>
<keyword evidence="1" id="KW-1133">Transmembrane helix</keyword>
<feature type="transmembrane region" description="Helical" evidence="1">
    <location>
        <begin position="88"/>
        <end position="107"/>
    </location>
</feature>
<proteinExistence type="predicted"/>
<name>G0UQ09_TRYCI</name>
<accession>G0UQ09</accession>
<sequence>MLRRALPLANMGVRCALTTSGVSLRHSHHKTTHHDFSDVFARQLTSEEAEAFRRQQEKRTVSSVVPGKMFMRHWIPAEQATDSVVDRVLSGFVFVCFMLWGCAYATLGFNGSSCAQMSFLVFLTYWLFFKPIAHYWYLQLSCLRCCS</sequence>
<protein>
    <recommendedName>
        <fullName evidence="3">Transmembrane protein</fullName>
    </recommendedName>
</protein>
<dbReference type="VEuPathDB" id="TriTrypDB:TcIL3000_7_2840"/>
<evidence type="ECO:0000313" key="2">
    <source>
        <dbReference type="EMBL" id="CCC91470.1"/>
    </source>
</evidence>
<reference evidence="2" key="1">
    <citation type="journal article" date="2012" name="Proc. Natl. Acad. Sci. U.S.A.">
        <title>Antigenic diversity is generated by distinct evolutionary mechanisms in African trypanosome species.</title>
        <authorList>
            <person name="Jackson A.P."/>
            <person name="Berry A."/>
            <person name="Aslett M."/>
            <person name="Allison H.C."/>
            <person name="Burton P."/>
            <person name="Vavrova-Anderson J."/>
            <person name="Brown R."/>
            <person name="Browne H."/>
            <person name="Corton N."/>
            <person name="Hauser H."/>
            <person name="Gamble J."/>
            <person name="Gilderthorp R."/>
            <person name="Marcello L."/>
            <person name="McQuillan J."/>
            <person name="Otto T.D."/>
            <person name="Quail M.A."/>
            <person name="Sanders M.J."/>
            <person name="van Tonder A."/>
            <person name="Ginger M.L."/>
            <person name="Field M.C."/>
            <person name="Barry J.D."/>
            <person name="Hertz-Fowler C."/>
            <person name="Berriman M."/>
        </authorList>
    </citation>
    <scope>NUCLEOTIDE SEQUENCE</scope>
    <source>
        <strain evidence="2">IL3000</strain>
    </source>
</reference>
<dbReference type="EMBL" id="HE575320">
    <property type="protein sequence ID" value="CCC91470.1"/>
    <property type="molecule type" value="Genomic_DNA"/>
</dbReference>
<keyword evidence="1" id="KW-0472">Membrane</keyword>
<keyword evidence="1" id="KW-0812">Transmembrane</keyword>
<organism evidence="2">
    <name type="scientific">Trypanosoma congolense (strain IL3000)</name>
    <dbReference type="NCBI Taxonomy" id="1068625"/>
    <lineage>
        <taxon>Eukaryota</taxon>
        <taxon>Discoba</taxon>
        <taxon>Euglenozoa</taxon>
        <taxon>Kinetoplastea</taxon>
        <taxon>Metakinetoplastina</taxon>
        <taxon>Trypanosomatida</taxon>
        <taxon>Trypanosomatidae</taxon>
        <taxon>Trypanosoma</taxon>
        <taxon>Nannomonas</taxon>
    </lineage>
</organism>
<evidence type="ECO:0000256" key="1">
    <source>
        <dbReference type="SAM" id="Phobius"/>
    </source>
</evidence>
<evidence type="ECO:0008006" key="3">
    <source>
        <dbReference type="Google" id="ProtNLM"/>
    </source>
</evidence>
<gene>
    <name evidence="2" type="ORF">TCIL3000_7_2840</name>
</gene>
<feature type="transmembrane region" description="Helical" evidence="1">
    <location>
        <begin position="119"/>
        <end position="138"/>
    </location>
</feature>